<reference evidence="1 2" key="1">
    <citation type="submission" date="2014-01" db="EMBL/GenBank/DDBJ databases">
        <title>Plasmidome dynamics in the species complex Clostridium novyi sensu lato converts strains of independent lineages into distinctly different pathogens.</title>
        <authorList>
            <person name="Skarin H."/>
            <person name="Segerman B."/>
        </authorList>
    </citation>
    <scope>NUCLEOTIDE SEQUENCE [LARGE SCALE GENOMIC DNA]</scope>
    <source>
        <strain evidence="1 2">DC5</strain>
    </source>
</reference>
<gene>
    <name evidence="1" type="ORF">Z955_14075</name>
</gene>
<evidence type="ECO:0000313" key="2">
    <source>
        <dbReference type="Proteomes" id="UP000030014"/>
    </source>
</evidence>
<comment type="caution">
    <text evidence="1">The sequence shown here is derived from an EMBL/GenBank/DDBJ whole genome shotgun (WGS) entry which is preliminary data.</text>
</comment>
<organism evidence="1 2">
    <name type="scientific">Clostridium botulinum C/D str. DC5</name>
    <dbReference type="NCBI Taxonomy" id="1443128"/>
    <lineage>
        <taxon>Bacteria</taxon>
        <taxon>Bacillati</taxon>
        <taxon>Bacillota</taxon>
        <taxon>Clostridia</taxon>
        <taxon>Eubacteriales</taxon>
        <taxon>Clostridiaceae</taxon>
        <taxon>Clostridium</taxon>
    </lineage>
</organism>
<accession>A0A0A0I2E5</accession>
<dbReference type="EMBL" id="JDRY01000096">
    <property type="protein sequence ID" value="KGM95584.1"/>
    <property type="molecule type" value="Genomic_DNA"/>
</dbReference>
<sequence length="124" mass="13506">HADDTSGVFFQFCQLALDSIKFQGENNTKISAMSILHSFASIRGTKISNVKYGIECLSSVVVKSDDLVFTNCQSQYVTSQGGKISNVKYGIECLSSVVVKSDDLVFTNCQSQYVTSQGGKIFHS</sequence>
<proteinExistence type="predicted"/>
<dbReference type="Proteomes" id="UP000030014">
    <property type="component" value="Unassembled WGS sequence"/>
</dbReference>
<dbReference type="RefSeq" id="WP_039259984.1">
    <property type="nucleotide sequence ID" value="NZ_JDRY01000096.1"/>
</dbReference>
<protein>
    <submittedName>
        <fullName evidence="1">Uncharacterized protein</fullName>
    </submittedName>
</protein>
<name>A0A0A0I2E5_CLOBO</name>
<evidence type="ECO:0000313" key="1">
    <source>
        <dbReference type="EMBL" id="KGM95584.1"/>
    </source>
</evidence>
<dbReference type="AlphaFoldDB" id="A0A0A0I2E5"/>
<feature type="non-terminal residue" evidence="1">
    <location>
        <position position="1"/>
    </location>
</feature>